<proteinExistence type="predicted"/>
<dbReference type="GeneID" id="10228636"/>
<dbReference type="Proteomes" id="UP000007502">
    <property type="component" value="Segment"/>
</dbReference>
<protein>
    <submittedName>
        <fullName evidence="1">Uncharacterized protein ORF156</fullName>
    </submittedName>
</protein>
<gene>
    <name evidence="1" type="primary">ORF156</name>
</gene>
<dbReference type="KEGG" id="vg:10228636"/>
<sequence>MNENKDYLLLRVSYDKRDFIDDETLQKYYGGDIVTYLKQLLEEDGRYGFIDWFEIEDIVEGK</sequence>
<reference evidence="1 2" key="1">
    <citation type="journal article" date="2011" name="MBio">
        <title>Evidence of a dominant lineage of Vibrio cholerae-specific lytic bacteriophages shed by cholera patients over a 10-year period in Dhaka, Bangladesh.</title>
        <authorList>
            <person name="Seed K.D."/>
            <person name="Bodi K.L."/>
            <person name="Kropinski A.M."/>
            <person name="Ackermann H.W."/>
            <person name="Calderwood S.B."/>
            <person name="Qadri F."/>
            <person name="Camilli A."/>
        </authorList>
    </citation>
    <scope>NUCLEOTIDE SEQUENCE [LARGE SCALE GENOMIC DNA]</scope>
</reference>
<evidence type="ECO:0000313" key="1">
    <source>
        <dbReference type="EMBL" id="ADX87973.1"/>
    </source>
</evidence>
<evidence type="ECO:0000313" key="2">
    <source>
        <dbReference type="Proteomes" id="UP000007502"/>
    </source>
</evidence>
<dbReference type="RefSeq" id="YP_004251098.1">
    <property type="nucleotide sequence ID" value="NC_015157.1"/>
</dbReference>
<accession>F1D1H9</accession>
<dbReference type="EMBL" id="HQ641347">
    <property type="protein sequence ID" value="ADX87973.1"/>
    <property type="molecule type" value="Genomic_DNA"/>
</dbReference>
<name>F1D1H9_9CAUD</name>
<organism evidence="1 2">
    <name type="scientific">Vibrio phage ICP1</name>
    <dbReference type="NCBI Taxonomy" id="979525"/>
    <lineage>
        <taxon>Viruses</taxon>
        <taxon>Duplodnaviria</taxon>
        <taxon>Heunggongvirae</taxon>
        <taxon>Uroviricota</taxon>
        <taxon>Caudoviricetes</taxon>
        <taxon>Mohonavirus</taxon>
        <taxon>Mohonavirus ICP1</taxon>
    </lineage>
</organism>
<keyword evidence="2" id="KW-1185">Reference proteome</keyword>